<dbReference type="SMART" id="SM00291">
    <property type="entry name" value="ZnF_ZZ"/>
    <property type="match status" value="1"/>
</dbReference>
<dbReference type="InterPro" id="IPR007526">
    <property type="entry name" value="SWIRM"/>
</dbReference>
<evidence type="ECO:0000259" key="13">
    <source>
        <dbReference type="PROSITE" id="PS50090"/>
    </source>
</evidence>
<feature type="compositionally biased region" description="Basic and acidic residues" evidence="12">
    <location>
        <begin position="684"/>
        <end position="694"/>
    </location>
</feature>
<evidence type="ECO:0000256" key="10">
    <source>
        <dbReference type="PROSITE-ProRule" id="PRU00228"/>
    </source>
</evidence>
<gene>
    <name evidence="18" type="ORF">EUGRSUZ_I01261</name>
</gene>
<feature type="domain" description="ZZ-type" evidence="14">
    <location>
        <begin position="301"/>
        <end position="355"/>
    </location>
</feature>
<dbReference type="InterPro" id="IPR001005">
    <property type="entry name" value="SANT/Myb"/>
</dbReference>
<feature type="compositionally biased region" description="Polar residues" evidence="12">
    <location>
        <begin position="967"/>
        <end position="981"/>
    </location>
</feature>
<dbReference type="PANTHER" id="PTHR12802:SF41">
    <property type="entry name" value="BRAHMA ASSOCIATED PROTEIN 155 KDA"/>
    <property type="match status" value="1"/>
</dbReference>
<dbReference type="PANTHER" id="PTHR12802">
    <property type="entry name" value="SWI/SNF COMPLEX-RELATED"/>
    <property type="match status" value="1"/>
</dbReference>
<feature type="compositionally biased region" description="Basic and acidic residues" evidence="12">
    <location>
        <begin position="750"/>
        <end position="763"/>
    </location>
</feature>
<evidence type="ECO:0000259" key="16">
    <source>
        <dbReference type="PROSITE" id="PS51293"/>
    </source>
</evidence>
<reference evidence="18" key="1">
    <citation type="submission" date="2013-07" db="EMBL/GenBank/DDBJ databases">
        <title>The genome of Eucalyptus grandis.</title>
        <authorList>
            <person name="Schmutz J."/>
            <person name="Hayes R."/>
            <person name="Myburg A."/>
            <person name="Tuskan G."/>
            <person name="Grattapaglia D."/>
            <person name="Rokhsar D.S."/>
        </authorList>
    </citation>
    <scope>NUCLEOTIDE SEQUENCE</scope>
    <source>
        <tissue evidence="18">Leaf extractions</tissue>
    </source>
</reference>
<feature type="compositionally biased region" description="Low complexity" evidence="12">
    <location>
        <begin position="79"/>
        <end position="94"/>
    </location>
</feature>
<feature type="compositionally biased region" description="Low complexity" evidence="12">
    <location>
        <begin position="40"/>
        <end position="52"/>
    </location>
</feature>
<dbReference type="PROSITE" id="PS51294">
    <property type="entry name" value="HTH_MYB"/>
    <property type="match status" value="1"/>
</dbReference>
<organism evidence="18">
    <name type="scientific">Eucalyptus grandis</name>
    <name type="common">Flooded gum</name>
    <dbReference type="NCBI Taxonomy" id="71139"/>
    <lineage>
        <taxon>Eukaryota</taxon>
        <taxon>Viridiplantae</taxon>
        <taxon>Streptophyta</taxon>
        <taxon>Embryophyta</taxon>
        <taxon>Tracheophyta</taxon>
        <taxon>Spermatophyta</taxon>
        <taxon>Magnoliopsida</taxon>
        <taxon>eudicotyledons</taxon>
        <taxon>Gunneridae</taxon>
        <taxon>Pentapetalae</taxon>
        <taxon>rosids</taxon>
        <taxon>malvids</taxon>
        <taxon>Myrtales</taxon>
        <taxon>Myrtaceae</taxon>
        <taxon>Myrtoideae</taxon>
        <taxon>Eucalypteae</taxon>
        <taxon>Eucalyptus</taxon>
    </lineage>
</organism>
<feature type="compositionally biased region" description="Basic and acidic residues" evidence="12">
    <location>
        <begin position="814"/>
        <end position="830"/>
    </location>
</feature>
<feature type="compositionally biased region" description="Basic and acidic residues" evidence="12">
    <location>
        <begin position="435"/>
        <end position="450"/>
    </location>
</feature>
<dbReference type="SUPFAM" id="SSF57850">
    <property type="entry name" value="RING/U-box"/>
    <property type="match status" value="1"/>
</dbReference>
<dbReference type="PROSITE" id="PS50090">
    <property type="entry name" value="MYB_LIKE"/>
    <property type="match status" value="1"/>
</dbReference>
<accession>A0A059ANS0</accession>
<sequence>MEERRRDAGTLPAGAAAAEPQSADSASTRRRAGGHKRKASALGASGPSSAPSKRVTRDKSSISHAHQIHNGPLTRARQGPASASSAAPAGGLAAVKSEEKKAAQEVLEAEEARRASERWEALEAAIEADFEAIRSRNADAHVVPNHCGWFSWTKVHPLEERALASFFNGKSQSRTHNMYLEIRNKIMKKFRANPKSLIELKDLEDLEVGDVEARQEVLEFLDYWGLINFHPFLQSDSPKTDADVIGVAKEDPMIEKLYRFEATQPCLPIAPRNNQAAPPMPSGLFSESAIFEDLVKPEGPSVEYHCNSCSADCSRKRYHCQKQADFDLCTDCFNSGKFGSGMSSSDFILMEPAELHGVTGGNWTDQETLLLLEALELYKENWSEIAEHVATKTKAQCILHFLQMPIQDAFLDCDDDVDATSKENTDLTTTNDDAPISRDTPERTEGKTDPVEDQPQTSPMDISKAEDTHEGKVDEKTSSQEEANKSKVAQDIPKLEDAEVKVKDIKENLALKALREAFEALGYFSTPESSVSFGEVGNPVMALAGFLSRLVGSDVAAASARSSLKSVSGNSPGLQLVMRHCFILEDPPDHEELAGSQSLVKETGDVIPENGTDKEQKEDIIPSITSEEDLNIGEKCENSDHPSAGDIVEAAKELDSTVQQLKHSNLNVGSSDLLKNSESGIMKESNDSASDKELPPSSAPSQVNDKHGEPSHAPNVDLLNDSLPLEKTAQPESSSAGETPSSQEASRSNDAGHEHPISNDDGHPVTLNEIEQLEKSAATESSLPKDKPKDLSDSETARTKQSHSAVENGSATEDQLKDGKGDHERAATKYDSMDKLKRAAASALSAAAVKAKLLADHELDQIRHLALLLAEKQLHKVEMKLAFYNEVENVTMRVREQLERARQRLYHERAQIIAARLGYSGSSSRPNPATLPANRIPMNMANLAPRAPTSMPSQRPPLLRPPGNVAPNPSNPFVSTSTAGG</sequence>
<dbReference type="eggNOG" id="KOG1279">
    <property type="taxonomic scope" value="Eukaryota"/>
</dbReference>
<protein>
    <recommendedName>
        <fullName evidence="19">SWIRM domain-containing protein</fullName>
    </recommendedName>
</protein>
<feature type="compositionally biased region" description="Basic and acidic residues" evidence="12">
    <location>
        <begin position="783"/>
        <end position="798"/>
    </location>
</feature>
<feature type="compositionally biased region" description="Basic and acidic residues" evidence="12">
    <location>
        <begin position="463"/>
        <end position="485"/>
    </location>
</feature>
<keyword evidence="6" id="KW-0805">Transcription regulation</keyword>
<dbReference type="Pfam" id="PF16495">
    <property type="entry name" value="SWIRM-assoc_1"/>
    <property type="match status" value="1"/>
</dbReference>
<feature type="region of interest" description="Disordered" evidence="12">
    <location>
        <begin position="682"/>
        <end position="764"/>
    </location>
</feature>
<dbReference type="GO" id="GO:0003677">
    <property type="term" value="F:DNA binding"/>
    <property type="evidence" value="ECO:0007669"/>
    <property type="project" value="UniProtKB-KW"/>
</dbReference>
<keyword evidence="5" id="KW-0862">Zinc</keyword>
<dbReference type="SMART" id="SM00717">
    <property type="entry name" value="SANT"/>
    <property type="match status" value="1"/>
</dbReference>
<dbReference type="AlphaFoldDB" id="A0A059ANS0"/>
<dbReference type="InterPro" id="IPR017884">
    <property type="entry name" value="SANT_dom"/>
</dbReference>
<evidence type="ECO:0000256" key="12">
    <source>
        <dbReference type="SAM" id="MobiDB-lite"/>
    </source>
</evidence>
<dbReference type="PROSITE" id="PS51293">
    <property type="entry name" value="SANT"/>
    <property type="match status" value="1"/>
</dbReference>
<feature type="domain" description="SWIRM" evidence="15">
    <location>
        <begin position="141"/>
        <end position="238"/>
    </location>
</feature>
<dbReference type="EMBL" id="KK198761">
    <property type="protein sequence ID" value="KCW55341.1"/>
    <property type="molecule type" value="Genomic_DNA"/>
</dbReference>
<dbReference type="GO" id="GO:0005634">
    <property type="term" value="C:nucleus"/>
    <property type="evidence" value="ECO:0007669"/>
    <property type="project" value="UniProtKB-SubCell"/>
</dbReference>
<dbReference type="Gene3D" id="3.30.60.90">
    <property type="match status" value="1"/>
</dbReference>
<proteinExistence type="predicted"/>
<evidence type="ECO:0000259" key="15">
    <source>
        <dbReference type="PROSITE" id="PS50934"/>
    </source>
</evidence>
<feature type="domain" description="Myb-like" evidence="13">
    <location>
        <begin position="361"/>
        <end position="405"/>
    </location>
</feature>
<dbReference type="InterPro" id="IPR043145">
    <property type="entry name" value="Znf_ZZ_sf"/>
</dbReference>
<evidence type="ECO:0000259" key="14">
    <source>
        <dbReference type="PROSITE" id="PS50135"/>
    </source>
</evidence>
<evidence type="ECO:0000256" key="1">
    <source>
        <dbReference type="ARBA" id="ARBA00004123"/>
    </source>
</evidence>
<dbReference type="PROSITE" id="PS50135">
    <property type="entry name" value="ZF_ZZ_2"/>
    <property type="match status" value="1"/>
</dbReference>
<feature type="coiled-coil region" evidence="11">
    <location>
        <begin position="884"/>
        <end position="915"/>
    </location>
</feature>
<name>A0A059ANS0_EUCGR</name>
<dbReference type="Gramene" id="KCW55341">
    <property type="protein sequence ID" value="KCW55341"/>
    <property type="gene ID" value="EUGRSUZ_I01261"/>
</dbReference>
<evidence type="ECO:0000256" key="4">
    <source>
        <dbReference type="ARBA" id="ARBA00022771"/>
    </source>
</evidence>
<feature type="region of interest" description="Disordered" evidence="12">
    <location>
        <begin position="942"/>
        <end position="981"/>
    </location>
</feature>
<dbReference type="Gene3D" id="1.10.10.10">
    <property type="entry name" value="Winged helix-like DNA-binding domain superfamily/Winged helix DNA-binding domain"/>
    <property type="match status" value="1"/>
</dbReference>
<keyword evidence="4 10" id="KW-0863">Zinc-finger</keyword>
<dbReference type="FunFam" id="1.10.10.60:FF:000014">
    <property type="entry name" value="SWI/SNF complex subunit SMARCC2 isoform C"/>
    <property type="match status" value="1"/>
</dbReference>
<dbReference type="InterPro" id="IPR000433">
    <property type="entry name" value="Znf_ZZ"/>
</dbReference>
<dbReference type="Pfam" id="PF00569">
    <property type="entry name" value="ZZ"/>
    <property type="match status" value="1"/>
</dbReference>
<dbReference type="FunCoup" id="A0A059ANS0">
    <property type="interactions" value="3273"/>
</dbReference>
<feature type="domain" description="SANT" evidence="16">
    <location>
        <begin position="358"/>
        <end position="409"/>
    </location>
</feature>
<dbReference type="CDD" id="cd02336">
    <property type="entry name" value="ZZ_RSC8"/>
    <property type="match status" value="1"/>
</dbReference>
<dbReference type="InterPro" id="IPR009057">
    <property type="entry name" value="Homeodomain-like_sf"/>
</dbReference>
<dbReference type="Pfam" id="PF00249">
    <property type="entry name" value="Myb_DNA-binding"/>
    <property type="match status" value="1"/>
</dbReference>
<feature type="region of interest" description="Disordered" evidence="12">
    <location>
        <begin position="776"/>
        <end position="830"/>
    </location>
</feature>
<dbReference type="CDD" id="cd00167">
    <property type="entry name" value="SANT"/>
    <property type="match status" value="1"/>
</dbReference>
<evidence type="ECO:0000256" key="11">
    <source>
        <dbReference type="SAM" id="Coils"/>
    </source>
</evidence>
<keyword evidence="7" id="KW-0238">DNA-binding</keyword>
<evidence type="ECO:0000256" key="6">
    <source>
        <dbReference type="ARBA" id="ARBA00023015"/>
    </source>
</evidence>
<dbReference type="InterPro" id="IPR036388">
    <property type="entry name" value="WH-like_DNA-bd_sf"/>
</dbReference>
<dbReference type="InterPro" id="IPR032451">
    <property type="entry name" value="SMARCC_C"/>
</dbReference>
<keyword evidence="9" id="KW-0539">Nucleus</keyword>
<feature type="region of interest" description="Disordered" evidence="12">
    <location>
        <begin position="1"/>
        <end position="96"/>
    </location>
</feature>
<keyword evidence="11" id="KW-0175">Coiled coil</keyword>
<dbReference type="KEGG" id="egr:104418828"/>
<feature type="compositionally biased region" description="Basic and acidic residues" evidence="12">
    <location>
        <begin position="611"/>
        <end position="620"/>
    </location>
</feature>
<dbReference type="SUPFAM" id="SSF46689">
    <property type="entry name" value="Homeodomain-like"/>
    <property type="match status" value="2"/>
</dbReference>
<feature type="compositionally biased region" description="Polar residues" evidence="12">
    <location>
        <begin position="730"/>
        <end position="749"/>
    </location>
</feature>
<dbReference type="STRING" id="71139.A0A059ANS0"/>
<dbReference type="InParanoid" id="A0A059ANS0"/>
<dbReference type="PROSITE" id="PS50934">
    <property type="entry name" value="SWIRM"/>
    <property type="match status" value="1"/>
</dbReference>
<evidence type="ECO:0000256" key="8">
    <source>
        <dbReference type="ARBA" id="ARBA00023163"/>
    </source>
</evidence>
<dbReference type="GO" id="GO:0008270">
    <property type="term" value="F:zinc ion binding"/>
    <property type="evidence" value="ECO:0007669"/>
    <property type="project" value="UniProtKB-KW"/>
</dbReference>
<dbReference type="OMA" id="DFIVMEP"/>
<evidence type="ECO:0000256" key="5">
    <source>
        <dbReference type="ARBA" id="ARBA00022833"/>
    </source>
</evidence>
<evidence type="ECO:0000313" key="18">
    <source>
        <dbReference type="EMBL" id="KCW55341.1"/>
    </source>
</evidence>
<keyword evidence="2" id="KW-0217">Developmental protein</keyword>
<feature type="domain" description="HTH myb-type" evidence="17">
    <location>
        <begin position="355"/>
        <end position="409"/>
    </location>
</feature>
<dbReference type="PROSITE" id="PS01357">
    <property type="entry name" value="ZF_ZZ_1"/>
    <property type="match status" value="1"/>
</dbReference>
<feature type="compositionally biased region" description="Basic residues" evidence="12">
    <location>
        <begin position="28"/>
        <end position="39"/>
    </location>
</feature>
<feature type="region of interest" description="Disordered" evidence="12">
    <location>
        <begin position="421"/>
        <end position="490"/>
    </location>
</feature>
<dbReference type="Pfam" id="PF04433">
    <property type="entry name" value="SWIRM"/>
    <property type="match status" value="1"/>
</dbReference>
<feature type="region of interest" description="Disordered" evidence="12">
    <location>
        <begin position="605"/>
        <end position="643"/>
    </location>
</feature>
<dbReference type="InterPro" id="IPR017930">
    <property type="entry name" value="Myb_dom"/>
</dbReference>
<dbReference type="Gene3D" id="1.10.10.60">
    <property type="entry name" value="Homeodomain-like"/>
    <property type="match status" value="1"/>
</dbReference>
<dbReference type="OrthoDB" id="118550at2759"/>
<keyword evidence="3" id="KW-0479">Metal-binding</keyword>
<evidence type="ECO:0000256" key="9">
    <source>
        <dbReference type="ARBA" id="ARBA00023242"/>
    </source>
</evidence>
<dbReference type="InterPro" id="IPR041984">
    <property type="entry name" value="Rsc8/Ssr1/Ssr2_ZZ"/>
</dbReference>
<feature type="compositionally biased region" description="Polar residues" evidence="12">
    <location>
        <begin position="802"/>
        <end position="813"/>
    </location>
</feature>
<evidence type="ECO:0000256" key="2">
    <source>
        <dbReference type="ARBA" id="ARBA00022473"/>
    </source>
</evidence>
<evidence type="ECO:0000256" key="7">
    <source>
        <dbReference type="ARBA" id="ARBA00023125"/>
    </source>
</evidence>
<evidence type="ECO:0000256" key="3">
    <source>
        <dbReference type="ARBA" id="ARBA00022723"/>
    </source>
</evidence>
<keyword evidence="8" id="KW-0804">Transcription</keyword>
<feature type="compositionally biased region" description="Low complexity" evidence="12">
    <location>
        <begin position="9"/>
        <end position="26"/>
    </location>
</feature>
<evidence type="ECO:0008006" key="19">
    <source>
        <dbReference type="Google" id="ProtNLM"/>
    </source>
</evidence>
<comment type="subcellular location">
    <subcellularLocation>
        <location evidence="1">Nucleus</location>
    </subcellularLocation>
</comment>
<evidence type="ECO:0000259" key="17">
    <source>
        <dbReference type="PROSITE" id="PS51294"/>
    </source>
</evidence>